<accession>A0A367LCU8</accession>
<evidence type="ECO:0000313" key="2">
    <source>
        <dbReference type="EMBL" id="RCI12246.1"/>
    </source>
</evidence>
<comment type="caution">
    <text evidence="2">The sequence shown here is derived from an EMBL/GenBank/DDBJ whole genome shotgun (WGS) entry which is preliminary data.</text>
</comment>
<dbReference type="EMBL" id="LKCN02000007">
    <property type="protein sequence ID" value="RCI12246.1"/>
    <property type="molecule type" value="Genomic_DNA"/>
</dbReference>
<dbReference type="Proteomes" id="UP000253664">
    <property type="component" value="Unassembled WGS sequence"/>
</dbReference>
<proteinExistence type="predicted"/>
<reference evidence="2 3" key="1">
    <citation type="journal article" date="2015" name="BMC Genomics">
        <title>Insights from the genome of Ophiocordyceps polyrhachis-furcata to pathogenicity and host specificity in insect fungi.</title>
        <authorList>
            <person name="Wichadakul D."/>
            <person name="Kobmoo N."/>
            <person name="Ingsriswang S."/>
            <person name="Tangphatsornruang S."/>
            <person name="Chantasingh D."/>
            <person name="Luangsa-ard J.J."/>
            <person name="Eurwilaichitr L."/>
        </authorList>
    </citation>
    <scope>NUCLEOTIDE SEQUENCE [LARGE SCALE GENOMIC DNA]</scope>
    <source>
        <strain evidence="2 3">BCC 54312</strain>
    </source>
</reference>
<sequence length="384" mass="43153">MYLLIIIIIAIIITITITITIPLHIILLPVPHPFHSFPFLLTNLQLKSSPSSVSFPPHFLIPSHRPCPPHEHLLPIVPLLPPLLVPMSFRRTDPPPSQTNVLSSPYDPSPSPVPFSSIVTSSFHHVQISPSQPNRLPPSSSSTMYKFPTIPPPPSSASPGSPWERALLMTRAQSKYEPATEFEQLYSKRKKGAQKRVRAGCHQTPHPPVYLGEAVVPVSRKRRQQFMLSLFSVVVAACPLCFAVDDSDDVAVFERTDLNRVQKCRPRWERAGLSCVDLLLPLVVGLGSERADSRSCVGYDLRECWPWSRRTGWKIAATGPPTRKCRKRAAFSRSNVSWNDPLMKSALVEENRLRLLVLPPEKSALSWSPKDVFEEDHMLFRMIP</sequence>
<dbReference type="AlphaFoldDB" id="A0A367LCU8"/>
<keyword evidence="3" id="KW-1185">Reference proteome</keyword>
<evidence type="ECO:0000313" key="3">
    <source>
        <dbReference type="Proteomes" id="UP000253664"/>
    </source>
</evidence>
<feature type="transmembrane region" description="Helical" evidence="1">
    <location>
        <begin position="6"/>
        <end position="30"/>
    </location>
</feature>
<name>A0A367LCU8_9HYPO</name>
<keyword evidence="1" id="KW-0472">Membrane</keyword>
<protein>
    <submittedName>
        <fullName evidence="2">Uncharacterized protein</fullName>
    </submittedName>
</protein>
<keyword evidence="1" id="KW-1133">Transmembrane helix</keyword>
<keyword evidence="1" id="KW-0812">Transmembrane</keyword>
<evidence type="ECO:0000256" key="1">
    <source>
        <dbReference type="SAM" id="Phobius"/>
    </source>
</evidence>
<organism evidence="2 3">
    <name type="scientific">Ophiocordyceps polyrhachis-furcata BCC 54312</name>
    <dbReference type="NCBI Taxonomy" id="1330021"/>
    <lineage>
        <taxon>Eukaryota</taxon>
        <taxon>Fungi</taxon>
        <taxon>Dikarya</taxon>
        <taxon>Ascomycota</taxon>
        <taxon>Pezizomycotina</taxon>
        <taxon>Sordariomycetes</taxon>
        <taxon>Hypocreomycetidae</taxon>
        <taxon>Hypocreales</taxon>
        <taxon>Ophiocordycipitaceae</taxon>
        <taxon>Ophiocordyceps</taxon>
    </lineage>
</organism>
<gene>
    <name evidence="2" type="ORF">L249_0254</name>
</gene>